<sequence length="55" mass="6021">MGHNDFAYPHGQHKLPVLCVPYTIELCIAISGLDSKSIIGLKLNRKSILGLSINM</sequence>
<dbReference type="EMBL" id="BMKP01000010">
    <property type="protein sequence ID" value="GGF25597.1"/>
    <property type="molecule type" value="Genomic_DNA"/>
</dbReference>
<accession>A0ABQ1USE6</accession>
<comment type="caution">
    <text evidence="1">The sequence shown here is derived from an EMBL/GenBank/DDBJ whole genome shotgun (WGS) entry which is preliminary data.</text>
</comment>
<reference evidence="2" key="1">
    <citation type="journal article" date="2019" name="Int. J. Syst. Evol. Microbiol.">
        <title>The Global Catalogue of Microorganisms (GCM) 10K type strain sequencing project: providing services to taxonomists for standard genome sequencing and annotation.</title>
        <authorList>
            <consortium name="The Broad Institute Genomics Platform"/>
            <consortium name="The Broad Institute Genome Sequencing Center for Infectious Disease"/>
            <person name="Wu L."/>
            <person name="Ma J."/>
        </authorList>
    </citation>
    <scope>NUCLEOTIDE SEQUENCE [LARGE SCALE GENOMIC DNA]</scope>
    <source>
        <strain evidence="2">CGMCC 1.16060</strain>
    </source>
</reference>
<name>A0ABQ1USE6_9FLAO</name>
<proteinExistence type="predicted"/>
<evidence type="ECO:0000313" key="1">
    <source>
        <dbReference type="EMBL" id="GGF25597.1"/>
    </source>
</evidence>
<dbReference type="Proteomes" id="UP000655016">
    <property type="component" value="Unassembled WGS sequence"/>
</dbReference>
<gene>
    <name evidence="1" type="ORF">GCM10011518_38670</name>
</gene>
<protein>
    <submittedName>
        <fullName evidence="1">Uncharacterized protein</fullName>
    </submittedName>
</protein>
<evidence type="ECO:0000313" key="2">
    <source>
        <dbReference type="Proteomes" id="UP000655016"/>
    </source>
</evidence>
<keyword evidence="2" id="KW-1185">Reference proteome</keyword>
<organism evidence="1 2">
    <name type="scientific">Flavobacterium limi</name>
    <dbReference type="NCBI Taxonomy" id="2045105"/>
    <lineage>
        <taxon>Bacteria</taxon>
        <taxon>Pseudomonadati</taxon>
        <taxon>Bacteroidota</taxon>
        <taxon>Flavobacteriia</taxon>
        <taxon>Flavobacteriales</taxon>
        <taxon>Flavobacteriaceae</taxon>
        <taxon>Flavobacterium</taxon>
    </lineage>
</organism>